<evidence type="ECO:0000313" key="3">
    <source>
        <dbReference type="Proteomes" id="UP000761574"/>
    </source>
</evidence>
<name>A0ABQ4PEW1_9GAMM</name>
<dbReference type="Pfam" id="PF07635">
    <property type="entry name" value="PSCyt1"/>
    <property type="match status" value="1"/>
</dbReference>
<dbReference type="InterPro" id="IPR011429">
    <property type="entry name" value="Cyt_c_Planctomycete-type"/>
</dbReference>
<accession>A0ABQ4PEW1</accession>
<proteinExistence type="predicted"/>
<keyword evidence="3" id="KW-1185">Reference proteome</keyword>
<evidence type="ECO:0000259" key="1">
    <source>
        <dbReference type="Pfam" id="PF07635"/>
    </source>
</evidence>
<organism evidence="2 3">
    <name type="scientific">Shewanella algidipiscicola</name>
    <dbReference type="NCBI Taxonomy" id="614070"/>
    <lineage>
        <taxon>Bacteria</taxon>
        <taxon>Pseudomonadati</taxon>
        <taxon>Pseudomonadota</taxon>
        <taxon>Gammaproteobacteria</taxon>
        <taxon>Alteromonadales</taxon>
        <taxon>Shewanellaceae</taxon>
        <taxon>Shewanella</taxon>
    </lineage>
</organism>
<dbReference type="SUPFAM" id="SSF46626">
    <property type="entry name" value="Cytochrome c"/>
    <property type="match status" value="1"/>
</dbReference>
<sequence length="135" mass="14484">MCSGRSLKFRLALTAVVSVFVLGCERPVSFSSQVQPILNNACISCHSGSGEGVTQTKLALDNYESVMQGTKFGPVVVPGSAVSSSLYLVVNHLVDTKIQMPPHHDNKLAQGEGRALTTEQIEVIKNWIDQGANNN</sequence>
<dbReference type="PANTHER" id="PTHR35889">
    <property type="entry name" value="CYCLOINULO-OLIGOSACCHARIDE FRUCTANOTRANSFERASE-RELATED"/>
    <property type="match status" value="1"/>
</dbReference>
<evidence type="ECO:0000313" key="2">
    <source>
        <dbReference type="EMBL" id="GIU45932.1"/>
    </source>
</evidence>
<comment type="caution">
    <text evidence="2">The sequence shown here is derived from an EMBL/GenBank/DDBJ whole genome shotgun (WGS) entry which is preliminary data.</text>
</comment>
<gene>
    <name evidence="2" type="ORF">TUM4630_15220</name>
</gene>
<dbReference type="EMBL" id="BPFB01000014">
    <property type="protein sequence ID" value="GIU45932.1"/>
    <property type="molecule type" value="Genomic_DNA"/>
</dbReference>
<dbReference type="InterPro" id="IPR036909">
    <property type="entry name" value="Cyt_c-like_dom_sf"/>
</dbReference>
<protein>
    <recommendedName>
        <fullName evidence="1">Cytochrome C Planctomycete-type domain-containing protein</fullName>
    </recommendedName>
</protein>
<dbReference type="PANTHER" id="PTHR35889:SF3">
    <property type="entry name" value="F-BOX DOMAIN-CONTAINING PROTEIN"/>
    <property type="match status" value="1"/>
</dbReference>
<dbReference type="Proteomes" id="UP000761574">
    <property type="component" value="Unassembled WGS sequence"/>
</dbReference>
<reference evidence="2 3" key="1">
    <citation type="submission" date="2021-05" db="EMBL/GenBank/DDBJ databases">
        <title>Molecular characterization for Shewanella algae harboring chromosomal blaOXA-55-like strains isolated from clinical and environment sample.</title>
        <authorList>
            <person name="Ohama Y."/>
            <person name="Aoki K."/>
            <person name="Harada S."/>
            <person name="Moriya K."/>
            <person name="Ishii Y."/>
            <person name="Tateda K."/>
        </authorList>
    </citation>
    <scope>NUCLEOTIDE SEQUENCE [LARGE SCALE GENOMIC DNA]</scope>
    <source>
        <strain evidence="2 3">LMG 23746</strain>
    </source>
</reference>
<dbReference type="RefSeq" id="WP_119978122.1">
    <property type="nucleotide sequence ID" value="NZ_BPFB01000014.1"/>
</dbReference>
<dbReference type="PROSITE" id="PS51257">
    <property type="entry name" value="PROKAR_LIPOPROTEIN"/>
    <property type="match status" value="1"/>
</dbReference>
<feature type="domain" description="Cytochrome C Planctomycete-type" evidence="1">
    <location>
        <begin position="42"/>
        <end position="103"/>
    </location>
</feature>